<dbReference type="Proteomes" id="UP000217182">
    <property type="component" value="Chromosome"/>
</dbReference>
<dbReference type="GO" id="GO:0043565">
    <property type="term" value="F:sequence-specific DNA binding"/>
    <property type="evidence" value="ECO:0007669"/>
    <property type="project" value="InterPro"/>
</dbReference>
<evidence type="ECO:0000256" key="1">
    <source>
        <dbReference type="ARBA" id="ARBA00023015"/>
    </source>
</evidence>
<keyword evidence="2" id="KW-0804">Transcription</keyword>
<dbReference type="PANTHER" id="PTHR43130">
    <property type="entry name" value="ARAC-FAMILY TRANSCRIPTIONAL REGULATOR"/>
    <property type="match status" value="1"/>
</dbReference>
<dbReference type="Pfam" id="PF01965">
    <property type="entry name" value="DJ-1_PfpI"/>
    <property type="match status" value="1"/>
</dbReference>
<dbReference type="PROSITE" id="PS01124">
    <property type="entry name" value="HTH_ARAC_FAMILY_2"/>
    <property type="match status" value="1"/>
</dbReference>
<dbReference type="KEGG" id="gqu:AWC35_07355"/>
<dbReference type="Gene3D" id="1.10.10.60">
    <property type="entry name" value="Homeodomain-like"/>
    <property type="match status" value="1"/>
</dbReference>
<dbReference type="AlphaFoldDB" id="A0A250AZ99"/>
<evidence type="ECO:0000313" key="4">
    <source>
        <dbReference type="EMBL" id="ATA19181.1"/>
    </source>
</evidence>
<dbReference type="InterPro" id="IPR052158">
    <property type="entry name" value="INH-QAR"/>
</dbReference>
<keyword evidence="5" id="KW-1185">Reference proteome</keyword>
<accession>A0A250AZ99</accession>
<organism evidence="4 5">
    <name type="scientific">Gibbsiella quercinecans</name>
    <dbReference type="NCBI Taxonomy" id="929813"/>
    <lineage>
        <taxon>Bacteria</taxon>
        <taxon>Pseudomonadati</taxon>
        <taxon>Pseudomonadota</taxon>
        <taxon>Gammaproteobacteria</taxon>
        <taxon>Enterobacterales</taxon>
        <taxon>Yersiniaceae</taxon>
        <taxon>Gibbsiella</taxon>
    </lineage>
</organism>
<reference evidence="4 5" key="1">
    <citation type="submission" date="2016-01" db="EMBL/GenBank/DDBJ databases">
        <authorList>
            <person name="Oliw E.H."/>
        </authorList>
    </citation>
    <scope>NUCLEOTIDE SEQUENCE [LARGE SCALE GENOMIC DNA]</scope>
    <source>
        <strain evidence="4 5">FRB97</strain>
    </source>
</reference>
<dbReference type="OrthoDB" id="9803764at2"/>
<dbReference type="EMBL" id="CP014136">
    <property type="protein sequence ID" value="ATA19181.1"/>
    <property type="molecule type" value="Genomic_DNA"/>
</dbReference>
<name>A0A250AZ99_9GAMM</name>
<dbReference type="InterPro" id="IPR018060">
    <property type="entry name" value="HTH_AraC"/>
</dbReference>
<dbReference type="GO" id="GO:0003700">
    <property type="term" value="F:DNA-binding transcription factor activity"/>
    <property type="evidence" value="ECO:0007669"/>
    <property type="project" value="InterPro"/>
</dbReference>
<evidence type="ECO:0000313" key="5">
    <source>
        <dbReference type="Proteomes" id="UP000217182"/>
    </source>
</evidence>
<dbReference type="PANTHER" id="PTHR43130:SF3">
    <property type="entry name" value="HTH-TYPE TRANSCRIPTIONAL REGULATOR RV1931C"/>
    <property type="match status" value="1"/>
</dbReference>
<protein>
    <submittedName>
        <fullName evidence="4">AraC family transcriptional regulator</fullName>
    </submittedName>
</protein>
<dbReference type="Pfam" id="PF12833">
    <property type="entry name" value="HTH_18"/>
    <property type="match status" value="1"/>
</dbReference>
<dbReference type="SUPFAM" id="SSF46689">
    <property type="entry name" value="Homeodomain-like"/>
    <property type="match status" value="2"/>
</dbReference>
<dbReference type="Gene3D" id="3.40.50.880">
    <property type="match status" value="1"/>
</dbReference>
<evidence type="ECO:0000256" key="2">
    <source>
        <dbReference type="ARBA" id="ARBA00023163"/>
    </source>
</evidence>
<gene>
    <name evidence="4" type="ORF">AWC35_07355</name>
</gene>
<feature type="domain" description="HTH araC/xylS-type" evidence="3">
    <location>
        <begin position="216"/>
        <end position="314"/>
    </location>
</feature>
<dbReference type="RefSeq" id="WP_095845784.1">
    <property type="nucleotide sequence ID" value="NZ_CP014136.1"/>
</dbReference>
<keyword evidence="1" id="KW-0805">Transcription regulation</keyword>
<dbReference type="CDD" id="cd03137">
    <property type="entry name" value="GATase1_AraC_1"/>
    <property type="match status" value="1"/>
</dbReference>
<dbReference type="InterPro" id="IPR029062">
    <property type="entry name" value="Class_I_gatase-like"/>
</dbReference>
<evidence type="ECO:0000259" key="3">
    <source>
        <dbReference type="PROSITE" id="PS01124"/>
    </source>
</evidence>
<dbReference type="InterPro" id="IPR009057">
    <property type="entry name" value="Homeodomain-like_sf"/>
</dbReference>
<proteinExistence type="predicted"/>
<sequence length="328" mass="36303">MTSPIVAVVAFDHISPFHLSVPCLVFGDERRNGNRPWFRLHVCAAETGPLQTTAGFTVSCSEGLAALASTDMVVVPSWRDVNETPPEALLDALRQAHMRGARIVGLCLGAYVLAAAGLLAGRKATTHWAWAEDFTRRYPDTALDASVLYVEDGNVMTSAGVAAGIDCCLHIVRQHYGHEVANQVARRLVVPPHREGLQAQFIEQPVPKQLTDKRMAELLDWLRANLQQPHPIDAVADRLALSRRTFTRRFKRLTGMTLGEWLLQERIALAQRRLETSTAPVEAISAECGFGSGAVMRQHFAHRLKVTPSAYRRAFQERPLATLTEKDD</sequence>
<dbReference type="InterPro" id="IPR002818">
    <property type="entry name" value="DJ-1/PfpI"/>
</dbReference>
<dbReference type="SMART" id="SM00342">
    <property type="entry name" value="HTH_ARAC"/>
    <property type="match status" value="1"/>
</dbReference>
<dbReference type="SUPFAM" id="SSF52317">
    <property type="entry name" value="Class I glutamine amidotransferase-like"/>
    <property type="match status" value="1"/>
</dbReference>